<keyword evidence="3 11" id="KW-0210">Decarboxylase</keyword>
<feature type="active site" description="Schiff-base intermediate with substrate; via pyruvic acid; for decarboxylase activity" evidence="11">
    <location>
        <position position="950"/>
    </location>
</feature>
<reference evidence="14" key="1">
    <citation type="submission" date="2016-03" db="EMBL/GenBank/DDBJ databases">
        <authorList>
            <person name="Devillers H."/>
        </authorList>
    </citation>
    <scope>NUCLEOTIDE SEQUENCE [LARGE SCALE GENOMIC DNA]</scope>
</reference>
<dbReference type="HAMAP" id="MF_00663">
    <property type="entry name" value="PS_decarb_PSD_B_type2"/>
    <property type="match status" value="1"/>
</dbReference>
<sequence>MGIIKKKSKQSRLLLKVKVIQARNVTIENSGCNPICLATTNGVFTKTNKQKNTTSPTWNQVLKLRLPDRPYSEHLRIVIYDVLTSTFGENGVEENGHKDANAYDTSRKYLYLGEVQVSLLELFRKRDNPTSYKFSSGPSWYRLYNRNAIKYAHAKLEHAPTSLAVGEVQLAFSLDCPKGQTLFKAFNDWQMTLVEDLERLKKQRSSSRSRSNLDLLSTAVADAASVISDVSSDATDFEDIVEVPSLEETETTANTELVSLKYLYEQFGELLDDEDDDEAEEDFEEEDENDIEDIEDINDDDDDFADFDDVTTNLHLNKVATALDEYDVVLSTSNLSLDPSTNPTSQLTNDDIIYEYSDESDGKESQLMMLMQNNRKPRRRGRHRNGMKFQLSKREHAAGVIFLDIEKIINLPALRNKFSKRYLMDPFVIITFGRRVYKTSWRKHSLNPVYNERIAFEIFSNETNFDFHFKVVDKDSFSYHDNVAEASISWSELDNMQHENGEGYAIPLTLNLKLNDDLHSDDYSPQLFAKFSFVSYKNLKKHFWERVINYMSTLKEFDIVELSLFMDQIGTFADDEIMNCFYYAGKSPWAYDKVTREEVVEYLQLLKSSAGFKKIKKCPLCFRRYKSTRNAVNSKLTMDNDLITHFAICSARDNKKKLLKPSYVSSDFASKRWFSKFLIKLTYGRYALGSNNANILVQDRDTGVVIEEKISAHVKLGIRIIYNGKGTQSKKFKALLKKQSIKQGKKFDSSRSVKEIDSFIKFHSLDTSECVETEYKTFNEFFYRKLKPGSREPEVESPKVLLSPADSRCTVFSSIKSSKQIWIKGRNFTLTKLTGNYRPEVFNDRSCSIGIFRLAPQDYHRFHCPCDGIIGKPKYISGEYYTVNPMAIRTELDVFGENVRVVIPIESEHFGTILYIPVGAMMVGSVILTCNEGDKVERGQELGYFKFGGSTVLLIIPSQKIEFDTDLLKNSEERIETLVKVGMSVGHTPDVKEHKREKIIIRSKEELDRITRTITVTDDTAKSVSNVSWEYQTLQKLASHNISSSTPVSSDPTDTGFTELISISSD</sequence>
<dbReference type="AlphaFoldDB" id="A0A1G4MDY4"/>
<evidence type="ECO:0000256" key="3">
    <source>
        <dbReference type="ARBA" id="ARBA00022793"/>
    </source>
</evidence>
<feature type="modified residue" description="Pyruvic acid (Ser); by autocatalysis" evidence="11">
    <location>
        <position position="950"/>
    </location>
</feature>
<evidence type="ECO:0000256" key="8">
    <source>
        <dbReference type="ARBA" id="ARBA00023239"/>
    </source>
</evidence>
<dbReference type="InterPro" id="IPR033179">
    <property type="entry name" value="PSD_type2_pro"/>
</dbReference>
<evidence type="ECO:0000256" key="9">
    <source>
        <dbReference type="ARBA" id="ARBA00023264"/>
    </source>
</evidence>
<dbReference type="NCBIfam" id="TIGR00163">
    <property type="entry name" value="PS_decarb"/>
    <property type="match status" value="1"/>
</dbReference>
<comment type="domain">
    <text evidence="11">The C2 domains have an essential, but non-catalytic function. They may facilitate interaction with PstB2 and are required for lipid transport function.</text>
</comment>
<comment type="similarity">
    <text evidence="11">Belongs to the phosphatidylserine decarboxylase family. PSD-B subfamily. Eukaryotic type II sub-subfamily.</text>
</comment>
<dbReference type="GO" id="GO:0000139">
    <property type="term" value="C:Golgi membrane"/>
    <property type="evidence" value="ECO:0007669"/>
    <property type="project" value="UniProtKB-SubCell"/>
</dbReference>
<comment type="cofactor">
    <cofactor evidence="11">
        <name>pyruvate</name>
        <dbReference type="ChEBI" id="CHEBI:15361"/>
    </cofactor>
    <text evidence="11">Binds 1 pyruvoyl group covalently per subunit.</text>
</comment>
<feature type="domain" description="C2" evidence="12">
    <location>
        <begin position="383"/>
        <end position="503"/>
    </location>
</feature>
<evidence type="ECO:0000256" key="1">
    <source>
        <dbReference type="ARBA" id="ARBA00005189"/>
    </source>
</evidence>
<dbReference type="CDD" id="cd00030">
    <property type="entry name" value="C2"/>
    <property type="match status" value="1"/>
</dbReference>
<dbReference type="InterPro" id="IPR000008">
    <property type="entry name" value="C2_dom"/>
</dbReference>
<evidence type="ECO:0000256" key="5">
    <source>
        <dbReference type="ARBA" id="ARBA00023136"/>
    </source>
</evidence>
<keyword evidence="11" id="KW-0967">Endosome</keyword>
<evidence type="ECO:0000256" key="6">
    <source>
        <dbReference type="ARBA" id="ARBA00023145"/>
    </source>
</evidence>
<keyword evidence="2 11" id="KW-0444">Lipid biosynthesis</keyword>
<dbReference type="Pfam" id="PF02666">
    <property type="entry name" value="PS_Dcarbxylase"/>
    <property type="match status" value="1"/>
</dbReference>
<accession>A0A1G4MDY4</accession>
<dbReference type="GO" id="GO:0016540">
    <property type="term" value="P:protein autoprocessing"/>
    <property type="evidence" value="ECO:0007669"/>
    <property type="project" value="UniProtKB-UniRule"/>
</dbReference>
<feature type="active site" description="Charge relay system; for autoendoproteolytic cleavage activity" evidence="11">
    <location>
        <position position="863"/>
    </location>
</feature>
<comment type="PTM">
    <text evidence="11">Is synthesized initially as an inactive proenzyme. Formation of the active enzyme involves a self-maturation process in which the active site pyruvoyl group is generated from an internal serine residue via an autocatalytic post-translational modification. Two non-identical subunits are generated from the proenzyme in this reaction, and the pyruvate is formed at the N-terminus of the alpha chain, which is derived from the carboxyl end of the proenzyme. The autoendoproteolytic cleavage occurs by a canonical serine protease mechanism, in which the side chain hydroxyl group of the serine supplies its oxygen atom to form the C-terminus of the beta chain, while the remainder of the serine residue undergoes an oxidative deamination to produce ammonia and the pyruvoyl prosthetic group on the alpha chain. During this reaction, the Ser that is part of the protease active site of the proenzyme becomes the pyruvoyl prosthetic group, which constitutes an essential element of the active site of the mature decarboxylase.</text>
</comment>
<evidence type="ECO:0000256" key="11">
    <source>
        <dbReference type="HAMAP-Rule" id="MF_03209"/>
    </source>
</evidence>
<comment type="catalytic activity">
    <reaction evidence="11">
        <text>a 1,2-diacyl-sn-glycero-3-phospho-L-serine + H(+) = a 1,2-diacyl-sn-glycero-3-phosphoethanolamine + CO2</text>
        <dbReference type="Rhea" id="RHEA:20828"/>
        <dbReference type="ChEBI" id="CHEBI:15378"/>
        <dbReference type="ChEBI" id="CHEBI:16526"/>
        <dbReference type="ChEBI" id="CHEBI:57262"/>
        <dbReference type="ChEBI" id="CHEBI:64612"/>
        <dbReference type="EC" id="4.1.1.65"/>
    </reaction>
</comment>
<feature type="site" description="Cleavage (non-hydrolytic); by autocatalysis" evidence="11">
    <location>
        <begin position="949"/>
        <end position="950"/>
    </location>
</feature>
<dbReference type="OMA" id="KTSWRKH"/>
<feature type="active site" description="Charge relay system; for autoendoproteolytic cleavage activity" evidence="11">
    <location>
        <position position="806"/>
    </location>
</feature>
<dbReference type="Gene3D" id="2.60.40.150">
    <property type="entry name" value="C2 domain"/>
    <property type="match status" value="2"/>
</dbReference>
<feature type="domain" description="C2" evidence="12">
    <location>
        <begin position="1"/>
        <end position="132"/>
    </location>
</feature>
<feature type="chain" id="PRO_5023514297" description="Phosphatidylserine decarboxylase 2 alpha chain" evidence="11">
    <location>
        <begin position="950"/>
        <end position="1066"/>
    </location>
</feature>
<dbReference type="GO" id="GO:0004609">
    <property type="term" value="F:phosphatidylserine decarboxylase activity"/>
    <property type="evidence" value="ECO:0007669"/>
    <property type="project" value="UniProtKB-UniRule"/>
</dbReference>
<dbReference type="OrthoDB" id="67700at2759"/>
<dbReference type="PANTHER" id="PTHR10067:SF17">
    <property type="entry name" value="PHOSPHATIDYLSERINE DECARBOXYLASE PROENZYME 2"/>
    <property type="match status" value="1"/>
</dbReference>
<dbReference type="EMBL" id="LT598488">
    <property type="protein sequence ID" value="SCW02067.1"/>
    <property type="molecule type" value="Genomic_DNA"/>
</dbReference>
<dbReference type="PROSITE" id="PS50004">
    <property type="entry name" value="C2"/>
    <property type="match status" value="2"/>
</dbReference>
<keyword evidence="9 11" id="KW-1208">Phospholipid metabolism</keyword>
<keyword evidence="11" id="KW-0333">Golgi apparatus</keyword>
<evidence type="ECO:0000313" key="13">
    <source>
        <dbReference type="EMBL" id="SCW02067.1"/>
    </source>
</evidence>
<dbReference type="PANTHER" id="PTHR10067">
    <property type="entry name" value="PHOSPHATIDYLSERINE DECARBOXYLASE"/>
    <property type="match status" value="1"/>
</dbReference>
<protein>
    <recommendedName>
        <fullName evidence="11">Phosphatidylserine decarboxylase proenzyme 2</fullName>
        <ecNumber evidence="11">4.1.1.65</ecNumber>
    </recommendedName>
    <component>
        <recommendedName>
            <fullName evidence="11">Phosphatidylserine decarboxylase 2 beta chain</fullName>
        </recommendedName>
    </component>
    <component>
        <recommendedName>
            <fullName evidence="11">Phosphatidylserine decarboxylase 2 alpha chain</fullName>
        </recommendedName>
    </component>
</protein>
<evidence type="ECO:0000256" key="10">
    <source>
        <dbReference type="ARBA" id="ARBA00023317"/>
    </source>
</evidence>
<comment type="subcellular location">
    <subcellularLocation>
        <location evidence="11">Golgi apparatus membrane</location>
        <topology evidence="11">Peripheral membrane protein</topology>
        <orientation evidence="11">Cytoplasmic side</orientation>
    </subcellularLocation>
    <subcellularLocation>
        <location evidence="11">Endosome membrane</location>
        <topology evidence="11">Peripheral membrane protein</topology>
        <orientation evidence="11">Cytoplasmic side</orientation>
    </subcellularLocation>
</comment>
<dbReference type="Pfam" id="PF00168">
    <property type="entry name" value="C2"/>
    <property type="match status" value="2"/>
</dbReference>
<dbReference type="SMART" id="SM00239">
    <property type="entry name" value="C2"/>
    <property type="match status" value="2"/>
</dbReference>
<keyword evidence="14" id="KW-1185">Reference proteome</keyword>
<dbReference type="STRING" id="4955.A0A1G4MDY4"/>
<dbReference type="GO" id="GO:0005795">
    <property type="term" value="C:Golgi stack"/>
    <property type="evidence" value="ECO:0007669"/>
    <property type="project" value="UniProtKB-UniRule"/>
</dbReference>
<evidence type="ECO:0000256" key="4">
    <source>
        <dbReference type="ARBA" id="ARBA00023098"/>
    </source>
</evidence>
<organism evidence="13 14">
    <name type="scientific">Lachancea fermentati</name>
    <name type="common">Zygosaccharomyces fermentati</name>
    <dbReference type="NCBI Taxonomy" id="4955"/>
    <lineage>
        <taxon>Eukaryota</taxon>
        <taxon>Fungi</taxon>
        <taxon>Dikarya</taxon>
        <taxon>Ascomycota</taxon>
        <taxon>Saccharomycotina</taxon>
        <taxon>Saccharomycetes</taxon>
        <taxon>Saccharomycetales</taxon>
        <taxon>Saccharomycetaceae</taxon>
        <taxon>Lachancea</taxon>
    </lineage>
</organism>
<gene>
    <name evidence="11" type="primary">PSD2</name>
    <name evidence="13" type="ORF">LAFE_0E13432G</name>
</gene>
<evidence type="ECO:0000256" key="2">
    <source>
        <dbReference type="ARBA" id="ARBA00022516"/>
    </source>
</evidence>
<comment type="pathway">
    <text evidence="1">Lipid metabolism.</text>
</comment>
<comment type="subunit">
    <text evidence="11">Heterodimer of a large membrane-associated beta subunit and a small pyruvoyl-containing alpha subunit. Interacts with pstB2. This interaction may be a means to structurally tether the donor membrane (ER) harboring PstB2 to acceptor membranes (Golgi/endosomes) harboring PSD2 during PtdSer transport to the site of PtdEtn synthesis.</text>
</comment>
<evidence type="ECO:0000256" key="7">
    <source>
        <dbReference type="ARBA" id="ARBA00023209"/>
    </source>
</evidence>
<evidence type="ECO:0000313" key="14">
    <source>
        <dbReference type="Proteomes" id="UP000190831"/>
    </source>
</evidence>
<dbReference type="InterPro" id="IPR035892">
    <property type="entry name" value="C2_domain_sf"/>
</dbReference>
<comment type="pathway">
    <text evidence="11">Phospholipid metabolism; phosphatidylethanolamine biosynthesis; phosphatidylethanolamine from CDP-diacylglycerol: step 2/2.</text>
</comment>
<dbReference type="EC" id="4.1.1.65" evidence="11"/>
<name>A0A1G4MDY4_LACFM</name>
<dbReference type="InterPro" id="IPR003817">
    <property type="entry name" value="PS_Dcarbxylase"/>
</dbReference>
<keyword evidence="6 11" id="KW-0865">Zymogen</keyword>
<keyword evidence="4 11" id="KW-0443">Lipid metabolism</keyword>
<dbReference type="UniPathway" id="UPA00558">
    <property type="reaction ID" value="UER00616"/>
</dbReference>
<dbReference type="GO" id="GO:0006646">
    <property type="term" value="P:phosphatidylethanolamine biosynthetic process"/>
    <property type="evidence" value="ECO:0007669"/>
    <property type="project" value="UniProtKB-UniRule"/>
</dbReference>
<proteinExistence type="inferred from homology"/>
<comment type="function">
    <text evidence="11">Catalyzes the formation of phosphatidylethanolamine (PtdEtn) from phosphatidylserine (PtdSer). Plays a central role in phospholipid metabolism and in the interorganelle trafficking of phosphatidylserine.</text>
</comment>
<keyword evidence="7 11" id="KW-0594">Phospholipid biosynthesis</keyword>
<dbReference type="GO" id="GO:0010008">
    <property type="term" value="C:endosome membrane"/>
    <property type="evidence" value="ECO:0007669"/>
    <property type="project" value="UniProtKB-SubCell"/>
</dbReference>
<keyword evidence="10 11" id="KW-0670">Pyruvate</keyword>
<evidence type="ECO:0000259" key="12">
    <source>
        <dbReference type="PROSITE" id="PS50004"/>
    </source>
</evidence>
<feature type="active site" description="Charge relay system; for autoendoproteolytic cleavage activity" evidence="11">
    <location>
        <position position="950"/>
    </location>
</feature>
<dbReference type="InterPro" id="IPR033177">
    <property type="entry name" value="PSD-B"/>
</dbReference>
<feature type="chain" id="PRO_5023514296" description="Phosphatidylserine decarboxylase 2 beta chain" evidence="11">
    <location>
        <begin position="1"/>
        <end position="949"/>
    </location>
</feature>
<keyword evidence="5 11" id="KW-0472">Membrane</keyword>
<keyword evidence="8 11" id="KW-0456">Lyase</keyword>
<dbReference type="CDD" id="cd04039">
    <property type="entry name" value="C2_PSD"/>
    <property type="match status" value="1"/>
</dbReference>
<dbReference type="SUPFAM" id="SSF49562">
    <property type="entry name" value="C2 domain (Calcium/lipid-binding domain, CaLB)"/>
    <property type="match status" value="2"/>
</dbReference>
<dbReference type="Proteomes" id="UP000190831">
    <property type="component" value="Chromosome E"/>
</dbReference>